<dbReference type="Pfam" id="PF07993">
    <property type="entry name" value="NAD_binding_4"/>
    <property type="match status" value="2"/>
</dbReference>
<feature type="domain" description="Thioester reductase (TE)" evidence="6">
    <location>
        <begin position="214"/>
        <end position="269"/>
    </location>
</feature>
<evidence type="ECO:0000256" key="4">
    <source>
        <dbReference type="RuleBase" id="RU363097"/>
    </source>
</evidence>
<evidence type="ECO:0000256" key="2">
    <source>
        <dbReference type="ARBA" id="ARBA00022516"/>
    </source>
</evidence>
<accession>A0ABN8J9T5</accession>
<protein>
    <recommendedName>
        <fullName evidence="4">Fatty acyl-CoA reductase</fullName>
        <ecNumber evidence="4">1.2.1.84</ecNumber>
    </recommendedName>
</protein>
<evidence type="ECO:0000256" key="1">
    <source>
        <dbReference type="ARBA" id="ARBA00005928"/>
    </source>
</evidence>
<dbReference type="PANTHER" id="PTHR11011">
    <property type="entry name" value="MALE STERILITY PROTEIN 2-RELATED"/>
    <property type="match status" value="1"/>
</dbReference>
<name>A0ABN8J9T5_9NEOP</name>
<proteinExistence type="inferred from homology"/>
<feature type="non-terminal residue" evidence="7">
    <location>
        <position position="428"/>
    </location>
</feature>
<dbReference type="CDD" id="cd09071">
    <property type="entry name" value="FAR_C"/>
    <property type="match status" value="1"/>
</dbReference>
<sequence>MSSTTAYEPVANFYAGKSIFITGGTGFLGKVLIEKLLYSCPKLDKIYTLVREKKSQSPEKRLQNMIELPMFARLRKERPEDLRKIVPVVGDITEPDLGIKEEDQEVLLEKVNVVFHVAATVLFNEPLRVSMDQNFEGTKRTLNISKKMKNLQAFVYVSTAYSNTTREEIKEVVYPPPALYDDVYAALEKHGDDEKEIKLILNGQPNTYTFTKAPSIVMGSKTEPIEGWVDNWFGANGTMTMIGKGYIRVLLGKGSNILDMIPVDYVSNLVVVAAAKCKGSKEILVYNSCSSTANPVTLESTCRYFIAETVNLKLNDIPYPTITFSKYQWLVKIIIFIIQTIPAFIMDCFQLLMGKEPRYQKLQAKLQRLQNSQEYFTSNSWLIHSEQTQALYASLSESDKSHFKFDPCDIVWSQYISVCYKGIKTYLF</sequence>
<dbReference type="InterPro" id="IPR036291">
    <property type="entry name" value="NAD(P)-bd_dom_sf"/>
</dbReference>
<dbReference type="Pfam" id="PF03015">
    <property type="entry name" value="Sterile"/>
    <property type="match status" value="1"/>
</dbReference>
<comment type="similarity">
    <text evidence="1 4">Belongs to the fatty acyl-CoA reductase family.</text>
</comment>
<organism evidence="7 8">
    <name type="scientific">Iphiclides podalirius</name>
    <name type="common">scarce swallowtail</name>
    <dbReference type="NCBI Taxonomy" id="110791"/>
    <lineage>
        <taxon>Eukaryota</taxon>
        <taxon>Metazoa</taxon>
        <taxon>Ecdysozoa</taxon>
        <taxon>Arthropoda</taxon>
        <taxon>Hexapoda</taxon>
        <taxon>Insecta</taxon>
        <taxon>Pterygota</taxon>
        <taxon>Neoptera</taxon>
        <taxon>Endopterygota</taxon>
        <taxon>Lepidoptera</taxon>
        <taxon>Glossata</taxon>
        <taxon>Ditrysia</taxon>
        <taxon>Papilionoidea</taxon>
        <taxon>Papilionidae</taxon>
        <taxon>Papilioninae</taxon>
        <taxon>Iphiclides</taxon>
    </lineage>
</organism>
<evidence type="ECO:0000313" key="8">
    <source>
        <dbReference type="Proteomes" id="UP000837857"/>
    </source>
</evidence>
<evidence type="ECO:0000313" key="7">
    <source>
        <dbReference type="EMBL" id="CAH2077049.1"/>
    </source>
</evidence>
<dbReference type="Gene3D" id="3.40.50.720">
    <property type="entry name" value="NAD(P)-binding Rossmann-like Domain"/>
    <property type="match status" value="1"/>
</dbReference>
<reference evidence="7" key="1">
    <citation type="submission" date="2022-03" db="EMBL/GenBank/DDBJ databases">
        <authorList>
            <person name="Martin H S."/>
        </authorList>
    </citation>
    <scope>NUCLEOTIDE SEQUENCE</scope>
</reference>
<gene>
    <name evidence="7" type="ORF">IPOD504_LOCUS17527</name>
</gene>
<dbReference type="CDD" id="cd05236">
    <property type="entry name" value="FAR-N_SDR_e"/>
    <property type="match status" value="1"/>
</dbReference>
<keyword evidence="3 4" id="KW-0443">Lipid metabolism</keyword>
<keyword evidence="8" id="KW-1185">Reference proteome</keyword>
<evidence type="ECO:0000259" key="5">
    <source>
        <dbReference type="Pfam" id="PF03015"/>
    </source>
</evidence>
<dbReference type="EMBL" id="OW152821">
    <property type="protein sequence ID" value="CAH2077049.1"/>
    <property type="molecule type" value="Genomic_DNA"/>
</dbReference>
<keyword evidence="4" id="KW-0521">NADP</keyword>
<dbReference type="InterPro" id="IPR013120">
    <property type="entry name" value="FAR_NAD-bd"/>
</dbReference>
<evidence type="ECO:0000259" key="6">
    <source>
        <dbReference type="Pfam" id="PF07993"/>
    </source>
</evidence>
<keyword evidence="4" id="KW-0560">Oxidoreductase</keyword>
<feature type="domain" description="Fatty acyl-CoA reductase C-terminal" evidence="5">
    <location>
        <begin position="339"/>
        <end position="428"/>
    </location>
</feature>
<dbReference type="InterPro" id="IPR033640">
    <property type="entry name" value="FAR_C"/>
</dbReference>
<dbReference type="PANTHER" id="PTHR11011:SF45">
    <property type="entry name" value="FATTY ACYL-COA REDUCTASE CG8306-RELATED"/>
    <property type="match status" value="1"/>
</dbReference>
<comment type="function">
    <text evidence="4">Catalyzes the reduction of fatty acyl-CoA to fatty alcohols.</text>
</comment>
<evidence type="ECO:0000256" key="3">
    <source>
        <dbReference type="ARBA" id="ARBA00023098"/>
    </source>
</evidence>
<dbReference type="SUPFAM" id="SSF51735">
    <property type="entry name" value="NAD(P)-binding Rossmann-fold domains"/>
    <property type="match status" value="1"/>
</dbReference>
<keyword evidence="2 4" id="KW-0444">Lipid biosynthesis</keyword>
<comment type="catalytic activity">
    <reaction evidence="4">
        <text>a long-chain fatty acyl-CoA + 2 NADPH + 2 H(+) = a long-chain primary fatty alcohol + 2 NADP(+) + CoA</text>
        <dbReference type="Rhea" id="RHEA:52716"/>
        <dbReference type="ChEBI" id="CHEBI:15378"/>
        <dbReference type="ChEBI" id="CHEBI:57287"/>
        <dbReference type="ChEBI" id="CHEBI:57783"/>
        <dbReference type="ChEBI" id="CHEBI:58349"/>
        <dbReference type="ChEBI" id="CHEBI:77396"/>
        <dbReference type="ChEBI" id="CHEBI:83139"/>
        <dbReference type="EC" id="1.2.1.84"/>
    </reaction>
</comment>
<dbReference type="Proteomes" id="UP000837857">
    <property type="component" value="Chromosome 9"/>
</dbReference>
<dbReference type="InterPro" id="IPR026055">
    <property type="entry name" value="FAR"/>
</dbReference>
<feature type="domain" description="Thioester reductase (TE)" evidence="6">
    <location>
        <begin position="21"/>
        <end position="213"/>
    </location>
</feature>
<dbReference type="EC" id="1.2.1.84" evidence="4"/>